<feature type="transmembrane region" description="Helical" evidence="7">
    <location>
        <begin position="54"/>
        <end position="73"/>
    </location>
</feature>
<feature type="transmembrane region" description="Helical" evidence="7">
    <location>
        <begin position="251"/>
        <end position="272"/>
    </location>
</feature>
<evidence type="ECO:0000313" key="9">
    <source>
        <dbReference type="EMBL" id="MEJ6400905.1"/>
    </source>
</evidence>
<evidence type="ECO:0000256" key="6">
    <source>
        <dbReference type="ARBA" id="ARBA00023136"/>
    </source>
</evidence>
<feature type="transmembrane region" description="Helical" evidence="7">
    <location>
        <begin position="211"/>
        <end position="231"/>
    </location>
</feature>
<dbReference type="PROSITE" id="PS50850">
    <property type="entry name" value="MFS"/>
    <property type="match status" value="1"/>
</dbReference>
<dbReference type="PANTHER" id="PTHR43124:SF3">
    <property type="entry name" value="CHLORAMPHENICOL EFFLUX PUMP RV0191"/>
    <property type="match status" value="1"/>
</dbReference>
<evidence type="ECO:0000259" key="8">
    <source>
        <dbReference type="PROSITE" id="PS50850"/>
    </source>
</evidence>
<dbReference type="InterPro" id="IPR050189">
    <property type="entry name" value="MFS_Efflux_Transporters"/>
</dbReference>
<feature type="transmembrane region" description="Helical" evidence="7">
    <location>
        <begin position="20"/>
        <end position="42"/>
    </location>
</feature>
<dbReference type="PANTHER" id="PTHR43124">
    <property type="entry name" value="PURINE EFFLUX PUMP PBUE"/>
    <property type="match status" value="1"/>
</dbReference>
<keyword evidence="5 7" id="KW-1133">Transmembrane helix</keyword>
<dbReference type="SUPFAM" id="SSF103473">
    <property type="entry name" value="MFS general substrate transporter"/>
    <property type="match status" value="1"/>
</dbReference>
<dbReference type="Gene3D" id="1.20.1250.20">
    <property type="entry name" value="MFS general substrate transporter like domains"/>
    <property type="match status" value="1"/>
</dbReference>
<gene>
    <name evidence="9" type="ORF">R4146_07080</name>
</gene>
<feature type="transmembrane region" description="Helical" evidence="7">
    <location>
        <begin position="279"/>
        <end position="298"/>
    </location>
</feature>
<sequence>MIITNSQADNWNPKTWLHRFTILAVSLVITTGTAISPALPAMQKTFANYPSTTVDLIATIQQIPAFIVLLMSAPLAKRFGIKRMISLGILLMGISGVLPAFIPNLWFILATRIVFGIGIGLINSLAITIINILYNGDDQAQMLGNRGSFEQIGLCIVNISVGLLLNISWQASFLAYFFILIILAIFVKVVPPIDDHENQTNKNGQTSKETVNLPVIAAGLLCALMTTGLAIAGVMTPNIIVSNHLGTATEASIIITVFTLISMVMGFLFGTIFKVVRRFVLPLGLIFLAIGTILMNYSTSLLSVIIALVIIGCSYPLAGTYVFSLMDQLAPDNSKALANSILLVGCNVGTALSPITINFLKNISPLSGLQPGIALYGIIMAIVTICIFGFQIVNKAKK</sequence>
<name>A0ABU8SLY0_9LACO</name>
<feature type="transmembrane region" description="Helical" evidence="7">
    <location>
        <begin position="148"/>
        <end position="167"/>
    </location>
</feature>
<evidence type="ECO:0000256" key="2">
    <source>
        <dbReference type="ARBA" id="ARBA00022448"/>
    </source>
</evidence>
<dbReference type="InterPro" id="IPR011701">
    <property type="entry name" value="MFS"/>
</dbReference>
<accession>A0ABU8SLY0</accession>
<dbReference type="EMBL" id="JAWMWH010000003">
    <property type="protein sequence ID" value="MEJ6400905.1"/>
    <property type="molecule type" value="Genomic_DNA"/>
</dbReference>
<comment type="caution">
    <text evidence="9">The sequence shown here is derived from an EMBL/GenBank/DDBJ whole genome shotgun (WGS) entry which is preliminary data.</text>
</comment>
<keyword evidence="3" id="KW-1003">Cell membrane</keyword>
<evidence type="ECO:0000256" key="4">
    <source>
        <dbReference type="ARBA" id="ARBA00022692"/>
    </source>
</evidence>
<keyword evidence="2" id="KW-0813">Transport</keyword>
<proteinExistence type="predicted"/>
<keyword evidence="10" id="KW-1185">Reference proteome</keyword>
<keyword evidence="4 7" id="KW-0812">Transmembrane</keyword>
<evidence type="ECO:0000256" key="7">
    <source>
        <dbReference type="SAM" id="Phobius"/>
    </source>
</evidence>
<feature type="domain" description="Major facilitator superfamily (MFS) profile" evidence="8">
    <location>
        <begin position="1"/>
        <end position="395"/>
    </location>
</feature>
<dbReference type="InterPro" id="IPR020846">
    <property type="entry name" value="MFS_dom"/>
</dbReference>
<comment type="subcellular location">
    <subcellularLocation>
        <location evidence="1">Cell membrane</location>
        <topology evidence="1">Multi-pass membrane protein</topology>
    </subcellularLocation>
</comment>
<organism evidence="9 10">
    <name type="scientific">Nicoliella lavandulae</name>
    <dbReference type="NCBI Taxonomy" id="3082954"/>
    <lineage>
        <taxon>Bacteria</taxon>
        <taxon>Bacillati</taxon>
        <taxon>Bacillota</taxon>
        <taxon>Bacilli</taxon>
        <taxon>Lactobacillales</taxon>
        <taxon>Lactobacillaceae</taxon>
        <taxon>Nicoliella</taxon>
    </lineage>
</organism>
<feature type="transmembrane region" description="Helical" evidence="7">
    <location>
        <begin position="304"/>
        <end position="324"/>
    </location>
</feature>
<dbReference type="Proteomes" id="UP001370590">
    <property type="component" value="Unassembled WGS sequence"/>
</dbReference>
<feature type="transmembrane region" description="Helical" evidence="7">
    <location>
        <begin position="85"/>
        <end position="107"/>
    </location>
</feature>
<dbReference type="InterPro" id="IPR036259">
    <property type="entry name" value="MFS_trans_sf"/>
</dbReference>
<feature type="transmembrane region" description="Helical" evidence="7">
    <location>
        <begin position="336"/>
        <end position="360"/>
    </location>
</feature>
<protein>
    <submittedName>
        <fullName evidence="9">MFS transporter</fullName>
    </submittedName>
</protein>
<dbReference type="RefSeq" id="WP_339960758.1">
    <property type="nucleotide sequence ID" value="NZ_JAWMWH010000003.1"/>
</dbReference>
<evidence type="ECO:0000256" key="3">
    <source>
        <dbReference type="ARBA" id="ARBA00022475"/>
    </source>
</evidence>
<dbReference type="Pfam" id="PF07690">
    <property type="entry name" value="MFS_1"/>
    <property type="match status" value="1"/>
</dbReference>
<evidence type="ECO:0000256" key="5">
    <source>
        <dbReference type="ARBA" id="ARBA00022989"/>
    </source>
</evidence>
<feature type="transmembrane region" description="Helical" evidence="7">
    <location>
        <begin position="173"/>
        <end position="190"/>
    </location>
</feature>
<evidence type="ECO:0000256" key="1">
    <source>
        <dbReference type="ARBA" id="ARBA00004651"/>
    </source>
</evidence>
<evidence type="ECO:0000313" key="10">
    <source>
        <dbReference type="Proteomes" id="UP001370590"/>
    </source>
</evidence>
<reference evidence="9 10" key="1">
    <citation type="submission" date="2023-10" db="EMBL/GenBank/DDBJ databases">
        <title>Nicoliella lavandulae sp. nov. isolated from Lavandula angustifolia flowers.</title>
        <authorList>
            <person name="Alcantara C."/>
            <person name="Zuniga M."/>
            <person name="Landete J.M."/>
            <person name="Monedero V."/>
        </authorList>
    </citation>
    <scope>NUCLEOTIDE SEQUENCE [LARGE SCALE GENOMIC DNA]</scope>
    <source>
        <strain evidence="9 10">Es01</strain>
    </source>
</reference>
<keyword evidence="6 7" id="KW-0472">Membrane</keyword>
<feature type="transmembrane region" description="Helical" evidence="7">
    <location>
        <begin position="372"/>
        <end position="393"/>
    </location>
</feature>
<feature type="transmembrane region" description="Helical" evidence="7">
    <location>
        <begin position="113"/>
        <end position="136"/>
    </location>
</feature>